<dbReference type="SUPFAM" id="SSF63882">
    <property type="entry name" value="MoeA N-terminal region -like"/>
    <property type="match status" value="1"/>
</dbReference>
<dbReference type="AlphaFoldDB" id="N1VQU3"/>
<comment type="similarity">
    <text evidence="2 4">Belongs to the MoeA family.</text>
</comment>
<dbReference type="InterPro" id="IPR005110">
    <property type="entry name" value="MoeA_linker/N"/>
</dbReference>
<evidence type="ECO:0000256" key="4">
    <source>
        <dbReference type="RuleBase" id="RU365090"/>
    </source>
</evidence>
<dbReference type="Gene3D" id="2.40.340.10">
    <property type="entry name" value="MoeA, C-terminal, domain IV"/>
    <property type="match status" value="1"/>
</dbReference>
<keyword evidence="4" id="KW-0501">Molybdenum cofactor biosynthesis</keyword>
<dbReference type="Gene3D" id="2.170.190.11">
    <property type="entry name" value="Molybdopterin biosynthesis moea protein, domain 3"/>
    <property type="match status" value="1"/>
</dbReference>
<dbReference type="EC" id="2.10.1.1" evidence="4"/>
<organism evidence="6 7">
    <name type="scientific">Leptospira terpstrae serovar Hualin str. LT 11-33 = ATCC 700639</name>
    <dbReference type="NCBI Taxonomy" id="1257025"/>
    <lineage>
        <taxon>Bacteria</taxon>
        <taxon>Pseudomonadati</taxon>
        <taxon>Spirochaetota</taxon>
        <taxon>Spirochaetia</taxon>
        <taxon>Leptospirales</taxon>
        <taxon>Leptospiraceae</taxon>
        <taxon>Leptospira</taxon>
    </lineage>
</organism>
<proteinExistence type="inferred from homology"/>
<comment type="caution">
    <text evidence="6">The sequence shown here is derived from an EMBL/GenBank/DDBJ whole genome shotgun (WGS) entry which is preliminary data.</text>
</comment>
<dbReference type="RefSeq" id="WP_002974678.1">
    <property type="nucleotide sequence ID" value="NZ_AOGW02000011.1"/>
</dbReference>
<dbReference type="GO" id="GO:0005829">
    <property type="term" value="C:cytosol"/>
    <property type="evidence" value="ECO:0007669"/>
    <property type="project" value="TreeGrafter"/>
</dbReference>
<keyword evidence="4" id="KW-0460">Magnesium</keyword>
<dbReference type="Pfam" id="PF03453">
    <property type="entry name" value="MoeA_N"/>
    <property type="match status" value="1"/>
</dbReference>
<dbReference type="Gene3D" id="3.90.105.10">
    <property type="entry name" value="Molybdopterin biosynthesis moea protein, domain 2"/>
    <property type="match status" value="1"/>
</dbReference>
<comment type="pathway">
    <text evidence="4">Cofactor biosynthesis; molybdopterin biosynthesis.</text>
</comment>
<dbReference type="EMBL" id="AOGW02000011">
    <property type="protein sequence ID" value="EMY60818.1"/>
    <property type="molecule type" value="Genomic_DNA"/>
</dbReference>
<keyword evidence="7" id="KW-1185">Reference proteome</keyword>
<dbReference type="GO" id="GO:0006777">
    <property type="term" value="P:Mo-molybdopterin cofactor biosynthetic process"/>
    <property type="evidence" value="ECO:0007669"/>
    <property type="project" value="UniProtKB-UniRule"/>
</dbReference>
<evidence type="ECO:0000313" key="7">
    <source>
        <dbReference type="Proteomes" id="UP000012371"/>
    </source>
</evidence>
<evidence type="ECO:0000313" key="6">
    <source>
        <dbReference type="EMBL" id="EMY60818.1"/>
    </source>
</evidence>
<protein>
    <recommendedName>
        <fullName evidence="4">Molybdopterin molybdenumtransferase</fullName>
        <ecNumber evidence="4">2.10.1.1</ecNumber>
    </recommendedName>
</protein>
<gene>
    <name evidence="6" type="ORF">LEP1GSC203_0689</name>
</gene>
<dbReference type="InterPro" id="IPR038987">
    <property type="entry name" value="MoeA-like"/>
</dbReference>
<dbReference type="UniPathway" id="UPA00344"/>
<evidence type="ECO:0000259" key="5">
    <source>
        <dbReference type="SMART" id="SM00852"/>
    </source>
</evidence>
<comment type="cofactor">
    <cofactor evidence="4">
        <name>Mg(2+)</name>
        <dbReference type="ChEBI" id="CHEBI:18420"/>
    </cofactor>
</comment>
<keyword evidence="4" id="KW-0479">Metal-binding</keyword>
<evidence type="ECO:0000256" key="2">
    <source>
        <dbReference type="ARBA" id="ARBA00010763"/>
    </source>
</evidence>
<evidence type="ECO:0000256" key="3">
    <source>
        <dbReference type="ARBA" id="ARBA00047317"/>
    </source>
</evidence>
<dbReference type="InterPro" id="IPR036135">
    <property type="entry name" value="MoeA_linker/N_sf"/>
</dbReference>
<dbReference type="GO" id="GO:0046872">
    <property type="term" value="F:metal ion binding"/>
    <property type="evidence" value="ECO:0007669"/>
    <property type="project" value="UniProtKB-UniRule"/>
</dbReference>
<dbReference type="CDD" id="cd00887">
    <property type="entry name" value="MoeA"/>
    <property type="match status" value="1"/>
</dbReference>
<reference evidence="6" key="1">
    <citation type="submission" date="2013-03" db="EMBL/GenBank/DDBJ databases">
        <authorList>
            <person name="Harkins D.M."/>
            <person name="Durkin A.S."/>
            <person name="Brinkac L.M."/>
            <person name="Haft D.H."/>
            <person name="Selengut J.D."/>
            <person name="Sanka R."/>
            <person name="DePew J."/>
            <person name="Purushe J."/>
            <person name="Hartskeerl R.A."/>
            <person name="Ahmed A."/>
            <person name="van der Linden H."/>
            <person name="Goris M.G.A."/>
            <person name="Vinetz J.M."/>
            <person name="Sutton G.G."/>
            <person name="Nierman W.C."/>
            <person name="Fouts D.E."/>
        </authorList>
    </citation>
    <scope>NUCLEOTIDE SEQUENCE [LARGE SCALE GENOMIC DNA]</scope>
    <source>
        <strain evidence="6">LT 11-33</strain>
    </source>
</reference>
<dbReference type="PANTHER" id="PTHR10192">
    <property type="entry name" value="MOLYBDOPTERIN BIOSYNTHESIS PROTEIN"/>
    <property type="match status" value="1"/>
</dbReference>
<dbReference type="NCBIfam" id="TIGR00177">
    <property type="entry name" value="molyb_syn"/>
    <property type="match status" value="1"/>
</dbReference>
<sequence length="396" mass="43990">MISYAEALEKILSEVRNYPSELIPLSQSLGRVLSEEVSADRDYPPFHRSAMDGFAIASKDYKDGQVYPYHRELPAGMSLDLEPKEKAIRIMTGAPVPLGFDLVIKIEDAYLTETDGQKQVTFNLKDAKPWQNIAKQGEDVKKNQIVLTKGIQIGTSEFSLLASLGKETVSVIQSPKVHIISTGNEVIPIHSSPLPYQIRDSNSYTITSILSKYKIQPESVTHVPDLEKEITEQIQKGLDADILILSGGVSMGSLDLVPSILQRLGVDLIFHKTAIKPGKPIWFGKRKNTIVFGMPGNPFSVQTCSRIFLEPFLRKSYGQSQIPSYKLPYSTTKQKKGSLTEFFPVRLETTDKTYLAPLAFNGSGDVRAGLFSDGLAIIPSQLSQIQKEDILEFLPW</sequence>
<comment type="function">
    <text evidence="1 4">Catalyzes the insertion of molybdate into adenylated molybdopterin with the concomitant release of AMP.</text>
</comment>
<dbReference type="InterPro" id="IPR036688">
    <property type="entry name" value="MoeA_C_domain_IV_sf"/>
</dbReference>
<feature type="domain" description="MoaB/Mog" evidence="5">
    <location>
        <begin position="178"/>
        <end position="315"/>
    </location>
</feature>
<keyword evidence="4" id="KW-0500">Molybdenum</keyword>
<dbReference type="SUPFAM" id="SSF53218">
    <property type="entry name" value="Molybdenum cofactor biosynthesis proteins"/>
    <property type="match status" value="1"/>
</dbReference>
<dbReference type="GO" id="GO:0061599">
    <property type="term" value="F:molybdopterin molybdotransferase activity"/>
    <property type="evidence" value="ECO:0007669"/>
    <property type="project" value="UniProtKB-UniRule"/>
</dbReference>
<dbReference type="InterPro" id="IPR036425">
    <property type="entry name" value="MoaB/Mog-like_dom_sf"/>
</dbReference>
<dbReference type="Gene3D" id="3.40.980.10">
    <property type="entry name" value="MoaB/Mog-like domain"/>
    <property type="match status" value="1"/>
</dbReference>
<accession>N1VQU3</accession>
<dbReference type="InterPro" id="IPR001453">
    <property type="entry name" value="MoaB/Mog_dom"/>
</dbReference>
<name>N1VQU3_9LEPT</name>
<dbReference type="Pfam" id="PF00994">
    <property type="entry name" value="MoCF_biosynth"/>
    <property type="match status" value="1"/>
</dbReference>
<dbReference type="Proteomes" id="UP000012371">
    <property type="component" value="Unassembled WGS sequence"/>
</dbReference>
<evidence type="ECO:0000256" key="1">
    <source>
        <dbReference type="ARBA" id="ARBA00002901"/>
    </source>
</evidence>
<dbReference type="STRING" id="1257025.LEP1GSC203_0689"/>
<keyword evidence="4" id="KW-0808">Transferase</keyword>
<dbReference type="OrthoDB" id="9804758at2"/>
<dbReference type="PANTHER" id="PTHR10192:SF5">
    <property type="entry name" value="GEPHYRIN"/>
    <property type="match status" value="1"/>
</dbReference>
<dbReference type="SMART" id="SM00852">
    <property type="entry name" value="MoCF_biosynth"/>
    <property type="match status" value="1"/>
</dbReference>
<comment type="catalytic activity">
    <reaction evidence="3">
        <text>adenylyl-molybdopterin + molybdate = Mo-molybdopterin + AMP + H(+)</text>
        <dbReference type="Rhea" id="RHEA:35047"/>
        <dbReference type="ChEBI" id="CHEBI:15378"/>
        <dbReference type="ChEBI" id="CHEBI:36264"/>
        <dbReference type="ChEBI" id="CHEBI:62727"/>
        <dbReference type="ChEBI" id="CHEBI:71302"/>
        <dbReference type="ChEBI" id="CHEBI:456215"/>
        <dbReference type="EC" id="2.10.1.1"/>
    </reaction>
</comment>
<dbReference type="SUPFAM" id="SSF63867">
    <property type="entry name" value="MoeA C-terminal domain-like"/>
    <property type="match status" value="1"/>
</dbReference>